<name>A0A7R8D2C1_LEPSM</name>
<dbReference type="Proteomes" id="UP000675881">
    <property type="component" value="Chromosome 6"/>
</dbReference>
<organism evidence="2 3">
    <name type="scientific">Lepeophtheirus salmonis</name>
    <name type="common">Salmon louse</name>
    <name type="synonym">Caligus salmonis</name>
    <dbReference type="NCBI Taxonomy" id="72036"/>
    <lineage>
        <taxon>Eukaryota</taxon>
        <taxon>Metazoa</taxon>
        <taxon>Ecdysozoa</taxon>
        <taxon>Arthropoda</taxon>
        <taxon>Crustacea</taxon>
        <taxon>Multicrustacea</taxon>
        <taxon>Hexanauplia</taxon>
        <taxon>Copepoda</taxon>
        <taxon>Siphonostomatoida</taxon>
        <taxon>Caligidae</taxon>
        <taxon>Lepeophtheirus</taxon>
    </lineage>
</organism>
<evidence type="ECO:0000313" key="2">
    <source>
        <dbReference type="EMBL" id="CAF2973854.1"/>
    </source>
</evidence>
<dbReference type="GO" id="GO:0016020">
    <property type="term" value="C:membrane"/>
    <property type="evidence" value="ECO:0007669"/>
    <property type="project" value="InterPro"/>
</dbReference>
<accession>A0A7R8D2C1</accession>
<dbReference type="Pfam" id="PF02931">
    <property type="entry name" value="Neur_chan_LBD"/>
    <property type="match status" value="1"/>
</dbReference>
<keyword evidence="3" id="KW-1185">Reference proteome</keyword>
<protein>
    <submittedName>
        <fullName evidence="2">CHRNA9</fullName>
    </submittedName>
</protein>
<dbReference type="OrthoDB" id="410315at2759"/>
<dbReference type="InterPro" id="IPR036734">
    <property type="entry name" value="Neur_chan_lig-bd_sf"/>
</dbReference>
<dbReference type="GO" id="GO:0005230">
    <property type="term" value="F:extracellular ligand-gated monoatomic ion channel activity"/>
    <property type="evidence" value="ECO:0007669"/>
    <property type="project" value="InterPro"/>
</dbReference>
<evidence type="ECO:0000313" key="3">
    <source>
        <dbReference type="Proteomes" id="UP000675881"/>
    </source>
</evidence>
<dbReference type="SUPFAM" id="SSF63712">
    <property type="entry name" value="Nicotinic receptor ligand binding domain-like"/>
    <property type="match status" value="1"/>
</dbReference>
<gene>
    <name evidence="2" type="ORF">LSAA_12525</name>
</gene>
<dbReference type="AlphaFoldDB" id="A0A7R8D2C1"/>
<feature type="domain" description="Neurotransmitter-gated ion-channel ligand-binding" evidence="1">
    <location>
        <begin position="27"/>
        <end position="107"/>
    </location>
</feature>
<dbReference type="InterPro" id="IPR006202">
    <property type="entry name" value="Neur_chan_lig-bd"/>
</dbReference>
<sequence>MWIEILSFIYAVNTVMSGKPPNYTQTLKKIIFENYDASVMPNNKGGNIGNVTFGFNPICLHLNNFGRVSGYVWYEITWYDERLKWDNFKDIESLSLPHNLVWKPDILPFLGEMMNLDFHNGKAEANLSSYDFDTCPTKILPSSATRKVKKYDGLPKEYITLVYHLKLVSLNPWEEEEGKWTKTTNDYMAYNFVKLE</sequence>
<dbReference type="EMBL" id="HG994585">
    <property type="protein sequence ID" value="CAF2973854.1"/>
    <property type="molecule type" value="Genomic_DNA"/>
</dbReference>
<evidence type="ECO:0000259" key="1">
    <source>
        <dbReference type="Pfam" id="PF02931"/>
    </source>
</evidence>
<dbReference type="Gene3D" id="2.70.170.10">
    <property type="entry name" value="Neurotransmitter-gated ion-channel ligand-binding domain"/>
    <property type="match status" value="1"/>
</dbReference>
<proteinExistence type="predicted"/>
<reference evidence="2" key="1">
    <citation type="submission" date="2021-02" db="EMBL/GenBank/DDBJ databases">
        <authorList>
            <person name="Bekaert M."/>
        </authorList>
    </citation>
    <scope>NUCLEOTIDE SEQUENCE</scope>
    <source>
        <strain evidence="2">IoA-00</strain>
    </source>
</reference>